<evidence type="ECO:0000256" key="19">
    <source>
        <dbReference type="SAM" id="Phobius"/>
    </source>
</evidence>
<evidence type="ECO:0000256" key="3">
    <source>
        <dbReference type="ARBA" id="ARBA00007012"/>
    </source>
</evidence>
<evidence type="ECO:0000259" key="21">
    <source>
        <dbReference type="Pfam" id="PF00361"/>
    </source>
</evidence>
<keyword evidence="20" id="KW-0732">Signal</keyword>
<evidence type="ECO:0000256" key="13">
    <source>
        <dbReference type="ARBA" id="ARBA00023027"/>
    </source>
</evidence>
<evidence type="ECO:0000256" key="9">
    <source>
        <dbReference type="ARBA" id="ARBA00022792"/>
    </source>
</evidence>
<dbReference type="GO" id="GO:0006120">
    <property type="term" value="P:mitochondrial electron transport, NADH to ubiquinone"/>
    <property type="evidence" value="ECO:0007669"/>
    <property type="project" value="TreeGrafter"/>
</dbReference>
<dbReference type="GO" id="GO:0008137">
    <property type="term" value="F:NADH dehydrogenase (ubiquinone) activity"/>
    <property type="evidence" value="ECO:0007669"/>
    <property type="project" value="UniProtKB-EC"/>
</dbReference>
<keyword evidence="15 22" id="KW-0496">Mitochondrion</keyword>
<sequence>MKGLLFLSTTMMVSSSSLMVVWASLELNALCMCFMISKEMKKNKEKMDPAAMYFLIQSVASIILLWSLGTNSNLWAQMTAAMMILMKMGGWPLHTWYLKVIPSLSFDDNSMKLVMTWQKVGPLFLMLMLPSENIVLVAALATLVGPTLSLSGLLKMKPLMTLSSVSNSGWMILSLICSPETMLTFLFLYSSSLVMSLNFLCNNMSKEKITRKNFFEATTILGNMGGLPPLMIFSAKVLVINKMVQSHMSNTIMVVMMFISCAFLYFYCWALSTMVMVNPEKSQNLYKENPHAPKMIFFLSALSLTTLL</sequence>
<proteinExistence type="inferred from homology"/>
<evidence type="ECO:0000256" key="2">
    <source>
        <dbReference type="ARBA" id="ARBA00004448"/>
    </source>
</evidence>
<dbReference type="GO" id="GO:0005743">
    <property type="term" value="C:mitochondrial inner membrane"/>
    <property type="evidence" value="ECO:0007669"/>
    <property type="project" value="UniProtKB-SubCell"/>
</dbReference>
<feature type="transmembrane region" description="Helical" evidence="19">
    <location>
        <begin position="182"/>
        <end position="201"/>
    </location>
</feature>
<comment type="subcellular location">
    <subcellularLocation>
        <location evidence="2">Mitochondrion inner membrane</location>
        <topology evidence="2">Multi-pass membrane protein</topology>
    </subcellularLocation>
</comment>
<keyword evidence="9" id="KW-0999">Mitochondrion inner membrane</keyword>
<evidence type="ECO:0000256" key="7">
    <source>
        <dbReference type="ARBA" id="ARBA00022660"/>
    </source>
</evidence>
<dbReference type="PANTHER" id="PTHR46552">
    <property type="entry name" value="NADH-UBIQUINONE OXIDOREDUCTASE CHAIN 2"/>
    <property type="match status" value="1"/>
</dbReference>
<geneLocation type="mitochondrion" evidence="22"/>
<dbReference type="AlphaFoldDB" id="A0A8F2WC19"/>
<evidence type="ECO:0000256" key="12">
    <source>
        <dbReference type="ARBA" id="ARBA00022989"/>
    </source>
</evidence>
<evidence type="ECO:0000256" key="5">
    <source>
        <dbReference type="ARBA" id="ARBA00021008"/>
    </source>
</evidence>
<evidence type="ECO:0000256" key="20">
    <source>
        <dbReference type="SAM" id="SignalP"/>
    </source>
</evidence>
<evidence type="ECO:0000256" key="8">
    <source>
        <dbReference type="ARBA" id="ARBA00022692"/>
    </source>
</evidence>
<feature type="domain" description="NADH:quinone oxidoreductase/Mrp antiporter transmembrane" evidence="21">
    <location>
        <begin position="71"/>
        <end position="255"/>
    </location>
</feature>
<feature type="signal peptide" evidence="20">
    <location>
        <begin position="1"/>
        <end position="23"/>
    </location>
</feature>
<evidence type="ECO:0000256" key="17">
    <source>
        <dbReference type="ARBA" id="ARBA00031028"/>
    </source>
</evidence>
<keyword evidence="7" id="KW-0679">Respiratory chain</keyword>
<evidence type="ECO:0000256" key="4">
    <source>
        <dbReference type="ARBA" id="ARBA00012944"/>
    </source>
</evidence>
<keyword evidence="6" id="KW-0813">Transport</keyword>
<comment type="function">
    <text evidence="1">Core subunit of the mitochondrial membrane respiratory chain NADH dehydrogenase (Complex I) that is believed to belong to the minimal assembly required for catalysis. Complex I functions in the transfer of electrons from NADH to the respiratory chain. The immediate electron acceptor for the enzyme is believed to be ubiquinone.</text>
</comment>
<evidence type="ECO:0000256" key="18">
    <source>
        <dbReference type="ARBA" id="ARBA00049551"/>
    </source>
</evidence>
<dbReference type="PANTHER" id="PTHR46552:SF1">
    <property type="entry name" value="NADH-UBIQUINONE OXIDOREDUCTASE CHAIN 2"/>
    <property type="match status" value="1"/>
</dbReference>
<keyword evidence="10" id="KW-1278">Translocase</keyword>
<evidence type="ECO:0000256" key="1">
    <source>
        <dbReference type="ARBA" id="ARBA00003257"/>
    </source>
</evidence>
<evidence type="ECO:0000256" key="10">
    <source>
        <dbReference type="ARBA" id="ARBA00022967"/>
    </source>
</evidence>
<evidence type="ECO:0000256" key="11">
    <source>
        <dbReference type="ARBA" id="ARBA00022982"/>
    </source>
</evidence>
<evidence type="ECO:0000313" key="22">
    <source>
        <dbReference type="EMBL" id="QWW33380.1"/>
    </source>
</evidence>
<reference evidence="22" key="1">
    <citation type="submission" date="2020-02" db="EMBL/GenBank/DDBJ databases">
        <authorList>
            <person name="Fang Y."/>
            <person name="Fang W."/>
            <person name="Sun E."/>
        </authorList>
    </citation>
    <scope>NUCLEOTIDE SEQUENCE</scope>
</reference>
<evidence type="ECO:0000256" key="14">
    <source>
        <dbReference type="ARBA" id="ARBA00023075"/>
    </source>
</evidence>
<feature type="chain" id="PRO_5034219075" description="NADH-ubiquinone oxidoreductase chain 2" evidence="20">
    <location>
        <begin position="24"/>
        <end position="308"/>
    </location>
</feature>
<feature type="transmembrane region" description="Helical" evidence="19">
    <location>
        <begin position="213"/>
        <end position="232"/>
    </location>
</feature>
<keyword evidence="14" id="KW-0830">Ubiquinone</keyword>
<dbReference type="EC" id="7.1.1.2" evidence="4"/>
<dbReference type="EMBL" id="MT075728">
    <property type="protein sequence ID" value="QWW33380.1"/>
    <property type="molecule type" value="Genomic_DNA"/>
</dbReference>
<evidence type="ECO:0000256" key="16">
    <source>
        <dbReference type="ARBA" id="ARBA00023136"/>
    </source>
</evidence>
<name>A0A8F2WC19_LEPDS</name>
<protein>
    <recommendedName>
        <fullName evidence="5">NADH-ubiquinone oxidoreductase chain 2</fullName>
        <ecNumber evidence="4">7.1.1.2</ecNumber>
    </recommendedName>
    <alternativeName>
        <fullName evidence="17">NADH dehydrogenase subunit 2</fullName>
    </alternativeName>
</protein>
<feature type="transmembrane region" description="Helical" evidence="19">
    <location>
        <begin position="20"/>
        <end position="38"/>
    </location>
</feature>
<keyword evidence="11" id="KW-0249">Electron transport</keyword>
<evidence type="ECO:0000256" key="15">
    <source>
        <dbReference type="ARBA" id="ARBA00023128"/>
    </source>
</evidence>
<evidence type="ECO:0000256" key="6">
    <source>
        <dbReference type="ARBA" id="ARBA00022448"/>
    </source>
</evidence>
<gene>
    <name evidence="22" type="primary">ND2</name>
</gene>
<feature type="transmembrane region" description="Helical" evidence="19">
    <location>
        <begin position="50"/>
        <end position="68"/>
    </location>
</feature>
<feature type="transmembrane region" description="Helical" evidence="19">
    <location>
        <begin position="74"/>
        <end position="98"/>
    </location>
</feature>
<feature type="transmembrane region" description="Helical" evidence="19">
    <location>
        <begin position="252"/>
        <end position="277"/>
    </location>
</feature>
<dbReference type="InterPro" id="IPR001750">
    <property type="entry name" value="ND/Mrp_TM"/>
</dbReference>
<keyword evidence="16 19" id="KW-0472">Membrane</keyword>
<keyword evidence="12 19" id="KW-1133">Transmembrane helix</keyword>
<comment type="catalytic activity">
    <reaction evidence="18">
        <text>a ubiquinone + NADH + 5 H(+)(in) = a ubiquinol + NAD(+) + 4 H(+)(out)</text>
        <dbReference type="Rhea" id="RHEA:29091"/>
        <dbReference type="Rhea" id="RHEA-COMP:9565"/>
        <dbReference type="Rhea" id="RHEA-COMP:9566"/>
        <dbReference type="ChEBI" id="CHEBI:15378"/>
        <dbReference type="ChEBI" id="CHEBI:16389"/>
        <dbReference type="ChEBI" id="CHEBI:17976"/>
        <dbReference type="ChEBI" id="CHEBI:57540"/>
        <dbReference type="ChEBI" id="CHEBI:57945"/>
        <dbReference type="EC" id="7.1.1.2"/>
    </reaction>
</comment>
<keyword evidence="13" id="KW-0520">NAD</keyword>
<accession>A0A8F2WC19</accession>
<dbReference type="Pfam" id="PF00361">
    <property type="entry name" value="Proton_antipo_M"/>
    <property type="match status" value="1"/>
</dbReference>
<dbReference type="InterPro" id="IPR050175">
    <property type="entry name" value="Complex_I_Subunit_2"/>
</dbReference>
<organism evidence="22">
    <name type="scientific">Lepidoglyphus destructor</name>
    <name type="common">Storage mite</name>
    <name type="synonym">Glycyphagus destructor</name>
    <dbReference type="NCBI Taxonomy" id="36936"/>
    <lineage>
        <taxon>Eukaryota</taxon>
        <taxon>Metazoa</taxon>
        <taxon>Ecdysozoa</taxon>
        <taxon>Arthropoda</taxon>
        <taxon>Chelicerata</taxon>
        <taxon>Arachnida</taxon>
        <taxon>Acari</taxon>
        <taxon>Acariformes</taxon>
        <taxon>Sarcoptiformes</taxon>
        <taxon>Astigmata</taxon>
        <taxon>Glycyphagoidea</taxon>
        <taxon>Glycyphagidae</taxon>
        <taxon>Lepidoglyphus</taxon>
    </lineage>
</organism>
<keyword evidence="8 19" id="KW-0812">Transmembrane</keyword>
<comment type="similarity">
    <text evidence="3">Belongs to the complex I subunit 2 family.</text>
</comment>